<evidence type="ECO:0000259" key="3">
    <source>
        <dbReference type="Pfam" id="PF13458"/>
    </source>
</evidence>
<gene>
    <name evidence="4" type="ORF">ENQ77_02810</name>
</gene>
<dbReference type="EMBL" id="DSOL01000080">
    <property type="protein sequence ID" value="HEN27592.1"/>
    <property type="molecule type" value="Genomic_DNA"/>
</dbReference>
<feature type="domain" description="Leucine-binding protein" evidence="3">
    <location>
        <begin position="32"/>
        <end position="377"/>
    </location>
</feature>
<organism evidence="4">
    <name type="scientific">candidate division WOR-3 bacterium</name>
    <dbReference type="NCBI Taxonomy" id="2052148"/>
    <lineage>
        <taxon>Bacteria</taxon>
        <taxon>Bacteria division WOR-3</taxon>
    </lineage>
</organism>
<sequence>MLWRWLKILGIVLGVVLYFSHSKAQEPPEHILIGNAISLTGPYSVGAKITQIPNFDMWIEEVNAKGGIFVKEYNKRIPLKLIRYDDKSDIGTMVRLIEKLCVEDKVNFLLPPWGTAMHFAIAPIANKYEYPIIGPTVSSEKLRELVPKYSYFFAILNQPRQQAPALVDLLAELEIKKVAVVFVEDLHGIEWTSILAPELGKKEFEIVLLKSYPLGSKDVSPLIKQAMSLNAEAFLAISYPEDTMLFTKQAIDLNFNPKVFYCGVGTAFPTYRDNFGSKTIEGVMGHGAWNPRVPYAGAKEYFEKHKKRWGTEPDRWASAFAYASVQVLQQAIEKAGTLNRKKVKEIIAYETFETIIGPVRFQDGFNIQSPGEIGQWQHGEFEIVAAKEKRTSKPIFPKPAWPSK</sequence>
<dbReference type="CDD" id="cd06338">
    <property type="entry name" value="PBP1_ABC_ligand_binding-like"/>
    <property type="match status" value="1"/>
</dbReference>
<keyword evidence="2" id="KW-0732">Signal</keyword>
<protein>
    <submittedName>
        <fullName evidence="4">Branched-chain amino acid ABC transporter substrate-binding protein</fullName>
    </submittedName>
</protein>
<dbReference type="Pfam" id="PF13458">
    <property type="entry name" value="Peripla_BP_6"/>
    <property type="match status" value="1"/>
</dbReference>
<dbReference type="InterPro" id="IPR028082">
    <property type="entry name" value="Peripla_BP_I"/>
</dbReference>
<dbReference type="InterPro" id="IPR028081">
    <property type="entry name" value="Leu-bd"/>
</dbReference>
<evidence type="ECO:0000256" key="2">
    <source>
        <dbReference type="ARBA" id="ARBA00022729"/>
    </source>
</evidence>
<comment type="caution">
    <text evidence="4">The sequence shown here is derived from an EMBL/GenBank/DDBJ whole genome shotgun (WGS) entry which is preliminary data.</text>
</comment>
<dbReference type="InterPro" id="IPR051010">
    <property type="entry name" value="BCAA_transport"/>
</dbReference>
<proteinExistence type="inferred from homology"/>
<evidence type="ECO:0000313" key="4">
    <source>
        <dbReference type="EMBL" id="HEN27592.1"/>
    </source>
</evidence>
<accession>A0A7C2P025</accession>
<dbReference type="PANTHER" id="PTHR30483:SF37">
    <property type="entry name" value="ABC TRANSPORTER SUBSTRATE-BINDING PROTEIN"/>
    <property type="match status" value="1"/>
</dbReference>
<evidence type="ECO:0000256" key="1">
    <source>
        <dbReference type="ARBA" id="ARBA00010062"/>
    </source>
</evidence>
<dbReference type="SUPFAM" id="SSF53822">
    <property type="entry name" value="Periplasmic binding protein-like I"/>
    <property type="match status" value="1"/>
</dbReference>
<dbReference type="Gene3D" id="3.40.50.2300">
    <property type="match status" value="2"/>
</dbReference>
<dbReference type="PANTHER" id="PTHR30483">
    <property type="entry name" value="LEUCINE-SPECIFIC-BINDING PROTEIN"/>
    <property type="match status" value="1"/>
</dbReference>
<reference evidence="4" key="1">
    <citation type="journal article" date="2020" name="mSystems">
        <title>Genome- and Community-Level Interaction Insights into Carbon Utilization and Element Cycling Functions of Hydrothermarchaeota in Hydrothermal Sediment.</title>
        <authorList>
            <person name="Zhou Z."/>
            <person name="Liu Y."/>
            <person name="Xu W."/>
            <person name="Pan J."/>
            <person name="Luo Z.H."/>
            <person name="Li M."/>
        </authorList>
    </citation>
    <scope>NUCLEOTIDE SEQUENCE [LARGE SCALE GENOMIC DNA]</scope>
    <source>
        <strain evidence="4">SpSt-34</strain>
    </source>
</reference>
<dbReference type="AlphaFoldDB" id="A0A7C2P025"/>
<comment type="similarity">
    <text evidence="1">Belongs to the leucine-binding protein family.</text>
</comment>
<name>A0A7C2P025_UNCW3</name>